<dbReference type="RefSeq" id="WP_369610358.1">
    <property type="nucleotide sequence ID" value="NZ_AP031322.1"/>
</dbReference>
<feature type="transmembrane region" description="Helical" evidence="1">
    <location>
        <begin position="1026"/>
        <end position="1046"/>
    </location>
</feature>
<dbReference type="AlphaFoldDB" id="A0AAT9GMQ4"/>
<dbReference type="Pfam" id="PF05317">
    <property type="entry name" value="Thermopsin"/>
    <property type="match status" value="1"/>
</dbReference>
<name>A0AAT9GMQ4_9CREN</name>
<evidence type="ECO:0000313" key="2">
    <source>
        <dbReference type="EMBL" id="BFH72108.1"/>
    </source>
</evidence>
<gene>
    <name evidence="2" type="ORF">SJAV_00520</name>
</gene>
<organism evidence="2">
    <name type="scientific">Sulfurisphaera javensis</name>
    <dbReference type="NCBI Taxonomy" id="2049879"/>
    <lineage>
        <taxon>Archaea</taxon>
        <taxon>Thermoproteota</taxon>
        <taxon>Thermoprotei</taxon>
        <taxon>Sulfolobales</taxon>
        <taxon>Sulfolobaceae</taxon>
        <taxon>Sulfurisphaera</taxon>
    </lineage>
</organism>
<protein>
    <submittedName>
        <fullName evidence="2">Thermopsin</fullName>
    </submittedName>
</protein>
<sequence length="1050" mass="117225">MSLRLFLLFVLLIEILQYIVVPTSFGISSNYLFPPKENVTLAGKYMPYGVNPNPYTSEPAPMGIADIGIGPNGPFIRETTQFKGIIYLYSLSAESSLNNSCVGFQLNVVLNYNYKGNTYALWIQDVALFNTQNNYIIFLDNIWNFTTFDANVSGVSGNGELSNYNGVYYYYYFAPGNGVYLSLPSTIYLLVNVTTNSYGQPVINFWYNDGYGWVEYDSVTVTNVYNASNVYFLIDGYQYTGYGNYYDAELVLVGPGGGSCAYLYESQVYLSLQYWNGHNFQTVRNAYNHGYDTAETTNNANVGVYYYPSNGEYVSGITAGFGTPGELWNQDSVSTLIINTGVSSGYVLVFNASVPYSDIENYPSFYEIPFTNGEVCLTLDPMEYGIVVYSSNGQIVGEANVITDQGSTVSTNVEPFKISVLQSSISGSTATVTFNIQAYGYVTFYVNSSFPYSFQSNPVYINGEGTDILTIYDLSPGNYEIIVYASLFEGFYCEINLNLHIGIPKVPVTFSLTVIGQAPPISPTITFTFPNGSTEVLPIFNGETINVPQGTTYDIQQVISEGNIRWATNNVTSGTINNLETLNIVYYEQFKVNFSYKLIGNGDFGNPTITYYCFNIQKTAIAPATVWVDYDSVYEYSQILPGSNSQSRAIANNFEGVVYSPETVIVYYQVQYYIVVNSSIPLYALVNGENVSFTSNWYNESASIQIENMPYYISPTEREIIVSVSPNSFIIVDSPETVNVKTITQYYIDIKSPIPIYGIINGINETLTSNWYNESDKIIIENITYYPNKFTRDIITSVMPSRNIIVNSSIEISIITLTQYYINVNSSIPIYALVNGNNVSLNSNWYNSGLKIEVENLTYYPKPNERYVITYISPESFTLNSPVNITVKVIEQFLVSVSSKIPIKALINGSETLLNSSWINKGTKVYIINYTYYVNSKEREIIVNITPSQSFTVNSPVTVNVKTQRQYLVTIDNISSWYSAGATIMLNANIPFYMVGKFIGTYNASPGSIIVVNQPIEEKLVESPNYLVIGSLLSITIVTVIAILFIKKYK</sequence>
<reference evidence="2" key="1">
    <citation type="submission" date="2024-03" db="EMBL/GenBank/DDBJ databases">
        <title>Complete genome sequence of Sulfurisphaera javensis strain KD-1.</title>
        <authorList>
            <person name="Sakai H."/>
            <person name="Nur N."/>
            <person name="Suwanto A."/>
            <person name="Kurosawa N."/>
        </authorList>
    </citation>
    <scope>NUCLEOTIDE SEQUENCE</scope>
    <source>
        <strain evidence="2">KD-1</strain>
    </source>
</reference>
<keyword evidence="1" id="KW-0812">Transmembrane</keyword>
<proteinExistence type="predicted"/>
<dbReference type="KEGG" id="sjv:SJAV_00520"/>
<dbReference type="GeneID" id="92352986"/>
<dbReference type="EMBL" id="AP031322">
    <property type="protein sequence ID" value="BFH72108.1"/>
    <property type="molecule type" value="Genomic_DNA"/>
</dbReference>
<evidence type="ECO:0000256" key="1">
    <source>
        <dbReference type="SAM" id="Phobius"/>
    </source>
</evidence>
<dbReference type="InterPro" id="IPR007981">
    <property type="entry name" value="Peptidase_A5"/>
</dbReference>
<accession>A0AAT9GMQ4</accession>
<keyword evidence="1" id="KW-0472">Membrane</keyword>
<keyword evidence="1" id="KW-1133">Transmembrane helix</keyword>